<dbReference type="EMBL" id="CP041046">
    <property type="protein sequence ID" value="QDE39404.1"/>
    <property type="molecule type" value="Genomic_DNA"/>
</dbReference>
<sequence length="309" mass="33182">MKRTSILALALGMACGSAWAQAPTKPVSPVIMINKAAATTPIATTPLRGPLSMLSGSGGNITVLTGKDGKLMVDAGIAVSRPRVEAALTAISNAPIKYVINTHYHWDHTDGNPWVHEDGATIVATAGTVKRVSETTRVDDWDFTFPPLAAGGIPTEILKANKTYHFDGQTVEVRLLEPSHTDTDLYVVFKEANVASLGDLFWNGVYPFIDNENGGGIDGMIKADDAILAKLNDDVVLVPGHGPVGTKKQFKAFRDMLAGIRDKVAALKKQGKSRDEVVAAKPTAAWDEVYGHFVIDPDFFTRIVYDGLK</sequence>
<keyword evidence="5" id="KW-1185">Reference proteome</keyword>
<dbReference type="Gene3D" id="3.60.15.10">
    <property type="entry name" value="Ribonuclease Z/Hydroxyacylglutathione hydrolase-like"/>
    <property type="match status" value="1"/>
</dbReference>
<dbReference type="SUPFAM" id="SSF56281">
    <property type="entry name" value="Metallo-hydrolase/oxidoreductase"/>
    <property type="match status" value="1"/>
</dbReference>
<protein>
    <submittedName>
        <fullName evidence="4">MBL fold metallo-hydrolase</fullName>
    </submittedName>
</protein>
<evidence type="ECO:0000256" key="1">
    <source>
        <dbReference type="ARBA" id="ARBA00005250"/>
    </source>
</evidence>
<dbReference type="KEGG" id="lpy:FIV34_09390"/>
<dbReference type="GO" id="GO:0016787">
    <property type="term" value="F:hydrolase activity"/>
    <property type="evidence" value="ECO:0007669"/>
    <property type="project" value="UniProtKB-KW"/>
</dbReference>
<dbReference type="RefSeq" id="WP_139981911.1">
    <property type="nucleotide sequence ID" value="NZ_CP041046.1"/>
</dbReference>
<evidence type="ECO:0000313" key="5">
    <source>
        <dbReference type="Proteomes" id="UP000316093"/>
    </source>
</evidence>
<dbReference type="OrthoDB" id="420651at2"/>
<organism evidence="4 5">
    <name type="scientific">Luteibacter pinisoli</name>
    <dbReference type="NCBI Taxonomy" id="2589080"/>
    <lineage>
        <taxon>Bacteria</taxon>
        <taxon>Pseudomonadati</taxon>
        <taxon>Pseudomonadota</taxon>
        <taxon>Gammaproteobacteria</taxon>
        <taxon>Lysobacterales</taxon>
        <taxon>Rhodanobacteraceae</taxon>
        <taxon>Luteibacter</taxon>
    </lineage>
</organism>
<dbReference type="InterPro" id="IPR036866">
    <property type="entry name" value="RibonucZ/Hydroxyglut_hydro"/>
</dbReference>
<comment type="similarity">
    <text evidence="1">Belongs to the metallo-beta-lactamase superfamily. Class-B beta-lactamase family.</text>
</comment>
<dbReference type="Proteomes" id="UP000316093">
    <property type="component" value="Chromosome"/>
</dbReference>
<gene>
    <name evidence="4" type="ORF">FIV34_09390</name>
</gene>
<feature type="domain" description="Metallo-beta-lactamase" evidence="3">
    <location>
        <begin position="58"/>
        <end position="241"/>
    </location>
</feature>
<reference evidence="4 5" key="1">
    <citation type="submission" date="2019-06" db="EMBL/GenBank/DDBJ databases">
        <title>A complete genome sequence for Luteibacter pinisoli MAH-14.</title>
        <authorList>
            <person name="Baltrus D.A."/>
        </authorList>
    </citation>
    <scope>NUCLEOTIDE SEQUENCE [LARGE SCALE GENOMIC DNA]</scope>
    <source>
        <strain evidence="4 5">MAH-14</strain>
    </source>
</reference>
<feature type="signal peptide" evidence="2">
    <location>
        <begin position="1"/>
        <end position="20"/>
    </location>
</feature>
<dbReference type="PANTHER" id="PTHR42951">
    <property type="entry name" value="METALLO-BETA-LACTAMASE DOMAIN-CONTAINING"/>
    <property type="match status" value="1"/>
</dbReference>
<keyword evidence="2" id="KW-0732">Signal</keyword>
<proteinExistence type="inferred from homology"/>
<dbReference type="InterPro" id="IPR050855">
    <property type="entry name" value="NDM-1-like"/>
</dbReference>
<dbReference type="CDD" id="cd16282">
    <property type="entry name" value="metallo-hydrolase-like_MBL-fold"/>
    <property type="match status" value="1"/>
</dbReference>
<accession>A0A4Y5Z2Z0</accession>
<dbReference type="InterPro" id="IPR001279">
    <property type="entry name" value="Metallo-B-lactamas"/>
</dbReference>
<evidence type="ECO:0000313" key="4">
    <source>
        <dbReference type="EMBL" id="QDE39404.1"/>
    </source>
</evidence>
<name>A0A4Y5Z2Z0_9GAMM</name>
<dbReference type="SMART" id="SM00849">
    <property type="entry name" value="Lactamase_B"/>
    <property type="match status" value="1"/>
</dbReference>
<dbReference type="GO" id="GO:0017001">
    <property type="term" value="P:antibiotic catabolic process"/>
    <property type="evidence" value="ECO:0007669"/>
    <property type="project" value="UniProtKB-ARBA"/>
</dbReference>
<evidence type="ECO:0000259" key="3">
    <source>
        <dbReference type="SMART" id="SM00849"/>
    </source>
</evidence>
<dbReference type="PANTHER" id="PTHR42951:SF4">
    <property type="entry name" value="ACYL-COENZYME A THIOESTERASE MBLAC2"/>
    <property type="match status" value="1"/>
</dbReference>
<evidence type="ECO:0000256" key="2">
    <source>
        <dbReference type="SAM" id="SignalP"/>
    </source>
</evidence>
<feature type="chain" id="PRO_5021453326" evidence="2">
    <location>
        <begin position="21"/>
        <end position="309"/>
    </location>
</feature>
<dbReference type="PROSITE" id="PS51257">
    <property type="entry name" value="PROKAR_LIPOPROTEIN"/>
    <property type="match status" value="1"/>
</dbReference>
<dbReference type="Pfam" id="PF00753">
    <property type="entry name" value="Lactamase_B"/>
    <property type="match status" value="1"/>
</dbReference>
<keyword evidence="4" id="KW-0378">Hydrolase</keyword>
<dbReference type="AlphaFoldDB" id="A0A4Y5Z2Z0"/>